<dbReference type="SUPFAM" id="SSF57667">
    <property type="entry name" value="beta-beta-alpha zinc fingers"/>
    <property type="match status" value="1"/>
</dbReference>
<dbReference type="PANTHER" id="PTHR45988">
    <property type="entry name" value="C2H2 TYPE ZINC FINGER TRANSCRIPTION FACTOR FAMILY-RELATED"/>
    <property type="match status" value="1"/>
</dbReference>
<dbReference type="PANTHER" id="PTHR45988:SF1">
    <property type="entry name" value="ZINC FINGER PROTEIN AZF2"/>
    <property type="match status" value="1"/>
</dbReference>
<keyword evidence="11" id="KW-1185">Reference proteome</keyword>
<name>A0A022PV15_ERYGU</name>
<dbReference type="GO" id="GO:0003700">
    <property type="term" value="F:DNA-binding transcription factor activity"/>
    <property type="evidence" value="ECO:0000318"/>
    <property type="project" value="GO_Central"/>
</dbReference>
<gene>
    <name evidence="10" type="ORF">MIMGU_mgv1a019088mg</name>
</gene>
<dbReference type="Proteomes" id="UP000030748">
    <property type="component" value="Unassembled WGS sequence"/>
</dbReference>
<dbReference type="InterPro" id="IPR036236">
    <property type="entry name" value="Znf_C2H2_sf"/>
</dbReference>
<evidence type="ECO:0000256" key="6">
    <source>
        <dbReference type="ARBA" id="ARBA00023163"/>
    </source>
</evidence>
<evidence type="ECO:0000313" key="11">
    <source>
        <dbReference type="Proteomes" id="UP000030748"/>
    </source>
</evidence>
<dbReference type="eggNOG" id="KOG1721">
    <property type="taxonomic scope" value="Eukaryota"/>
</dbReference>
<evidence type="ECO:0000256" key="3">
    <source>
        <dbReference type="ARBA" id="ARBA00022771"/>
    </source>
</evidence>
<dbReference type="KEGG" id="egt:105978123"/>
<evidence type="ECO:0000256" key="5">
    <source>
        <dbReference type="ARBA" id="ARBA00023015"/>
    </source>
</evidence>
<keyword evidence="1" id="KW-0479">Metal-binding</keyword>
<keyword evidence="4" id="KW-0862">Zinc</keyword>
<dbReference type="STRING" id="4155.A0A022PV15"/>
<dbReference type="InterPro" id="IPR044653">
    <property type="entry name" value="AZF1/2/3-like"/>
</dbReference>
<feature type="region of interest" description="Disordered" evidence="8">
    <location>
        <begin position="209"/>
        <end position="228"/>
    </location>
</feature>
<evidence type="ECO:0000256" key="1">
    <source>
        <dbReference type="ARBA" id="ARBA00022723"/>
    </source>
</evidence>
<dbReference type="PROSITE" id="PS00028">
    <property type="entry name" value="ZINC_FINGER_C2H2_1"/>
    <property type="match status" value="1"/>
</dbReference>
<dbReference type="PROSITE" id="PS50157">
    <property type="entry name" value="ZINC_FINGER_C2H2_2"/>
    <property type="match status" value="1"/>
</dbReference>
<feature type="domain" description="C2H2-type" evidence="9">
    <location>
        <begin position="183"/>
        <end position="205"/>
    </location>
</feature>
<keyword evidence="5" id="KW-0805">Transcription regulation</keyword>
<evidence type="ECO:0000259" key="9">
    <source>
        <dbReference type="PROSITE" id="PS50157"/>
    </source>
</evidence>
<dbReference type="GO" id="GO:0005634">
    <property type="term" value="C:nucleus"/>
    <property type="evidence" value="ECO:0000318"/>
    <property type="project" value="GO_Central"/>
</dbReference>
<sequence length="249" mass="26657">MALDRSLNSLKNSRRFDFLDVGSWKKSSRRSKRWCQLKLGVDEILAAQGLVMLSRTGGGSYPSPPAAAAAAKHDGDNPVRPVTTTISAAASLNYSDFKISQESVPTTPSPPPAVPKSYRSCVNCGKGFNSYQALGGHKTSCRLKPTIAAAIDRNPYAVIPAVAVISAVAKCNSGMNRSGYNLHECERCHKTFTSGQALGGHKRKHYEGVIGAGSKKSRKTSSNGSAASPKMILDFDLNLPPLPDQDFEF</sequence>
<dbReference type="GO" id="GO:0000976">
    <property type="term" value="F:transcription cis-regulatory region binding"/>
    <property type="evidence" value="ECO:0000318"/>
    <property type="project" value="GO_Central"/>
</dbReference>
<evidence type="ECO:0000256" key="7">
    <source>
        <dbReference type="PROSITE-ProRule" id="PRU00042"/>
    </source>
</evidence>
<dbReference type="AlphaFoldDB" id="A0A022PV15"/>
<dbReference type="EMBL" id="KI632295">
    <property type="protein sequence ID" value="EYU19364.1"/>
    <property type="molecule type" value="Genomic_DNA"/>
</dbReference>
<accession>A0A022PV15</accession>
<evidence type="ECO:0000256" key="8">
    <source>
        <dbReference type="SAM" id="MobiDB-lite"/>
    </source>
</evidence>
<evidence type="ECO:0000313" key="10">
    <source>
        <dbReference type="EMBL" id="EYU19364.1"/>
    </source>
</evidence>
<dbReference type="Pfam" id="PF13912">
    <property type="entry name" value="zf-C2H2_6"/>
    <property type="match status" value="2"/>
</dbReference>
<keyword evidence="2" id="KW-0677">Repeat</keyword>
<keyword evidence="3 7" id="KW-0863">Zinc-finger</keyword>
<dbReference type="GO" id="GO:0008270">
    <property type="term" value="F:zinc ion binding"/>
    <property type="evidence" value="ECO:0007669"/>
    <property type="project" value="UniProtKB-KW"/>
</dbReference>
<dbReference type="GO" id="GO:0006355">
    <property type="term" value="P:regulation of DNA-templated transcription"/>
    <property type="evidence" value="ECO:0000318"/>
    <property type="project" value="GO_Central"/>
</dbReference>
<proteinExistence type="predicted"/>
<dbReference type="InterPro" id="IPR013087">
    <property type="entry name" value="Znf_C2H2_type"/>
</dbReference>
<protein>
    <recommendedName>
        <fullName evidence="9">C2H2-type domain-containing protein</fullName>
    </recommendedName>
</protein>
<dbReference type="Gene3D" id="3.30.160.60">
    <property type="entry name" value="Classic Zinc Finger"/>
    <property type="match status" value="1"/>
</dbReference>
<dbReference type="OrthoDB" id="1746508at2759"/>
<dbReference type="PhylomeDB" id="A0A022PV15"/>
<evidence type="ECO:0000256" key="2">
    <source>
        <dbReference type="ARBA" id="ARBA00022737"/>
    </source>
</evidence>
<reference evidence="10 11" key="1">
    <citation type="journal article" date="2013" name="Proc. Natl. Acad. Sci. U.S.A.">
        <title>Fine-scale variation in meiotic recombination in Mimulus inferred from population shotgun sequencing.</title>
        <authorList>
            <person name="Hellsten U."/>
            <person name="Wright K.M."/>
            <person name="Jenkins J."/>
            <person name="Shu S."/>
            <person name="Yuan Y."/>
            <person name="Wessler S.R."/>
            <person name="Schmutz J."/>
            <person name="Willis J.H."/>
            <person name="Rokhsar D.S."/>
        </authorList>
    </citation>
    <scope>NUCLEOTIDE SEQUENCE [LARGE SCALE GENOMIC DNA]</scope>
    <source>
        <strain evidence="11">cv. DUN x IM62</strain>
    </source>
</reference>
<keyword evidence="6" id="KW-0804">Transcription</keyword>
<organism evidence="10 11">
    <name type="scientific">Erythranthe guttata</name>
    <name type="common">Yellow monkey flower</name>
    <name type="synonym">Mimulus guttatus</name>
    <dbReference type="NCBI Taxonomy" id="4155"/>
    <lineage>
        <taxon>Eukaryota</taxon>
        <taxon>Viridiplantae</taxon>
        <taxon>Streptophyta</taxon>
        <taxon>Embryophyta</taxon>
        <taxon>Tracheophyta</taxon>
        <taxon>Spermatophyta</taxon>
        <taxon>Magnoliopsida</taxon>
        <taxon>eudicotyledons</taxon>
        <taxon>Gunneridae</taxon>
        <taxon>Pentapetalae</taxon>
        <taxon>asterids</taxon>
        <taxon>lamiids</taxon>
        <taxon>Lamiales</taxon>
        <taxon>Phrymaceae</taxon>
        <taxon>Erythranthe</taxon>
    </lineage>
</organism>
<evidence type="ECO:0000256" key="4">
    <source>
        <dbReference type="ARBA" id="ARBA00022833"/>
    </source>
</evidence>